<evidence type="ECO:0000313" key="1">
    <source>
        <dbReference type="EMBL" id="PWW80327.1"/>
    </source>
</evidence>
<dbReference type="Proteomes" id="UP000246991">
    <property type="component" value="Unassembled WGS sequence"/>
</dbReference>
<dbReference type="EMBL" id="PYWC01000003">
    <property type="protein sequence ID" value="PWW80327.1"/>
    <property type="molecule type" value="Genomic_DNA"/>
</dbReference>
<keyword evidence="2" id="KW-1185">Reference proteome</keyword>
<gene>
    <name evidence="1" type="ORF">C7212DRAFT_342022</name>
</gene>
<dbReference type="OrthoDB" id="7615782at2759"/>
<sequence length="133" mass="15162">MPPKRRILEAVDTNFSLRERKKVRLACGNKQSPPYCSASPPSPLLPQEPLWAGFLSEPVNEKRKKKSRIPAAQLPSIPDFEPFKIPFPQHQAQALLPAYVLNSPKPISLFSLFWDNEVFEQLALHTNLYAKKK</sequence>
<dbReference type="AlphaFoldDB" id="A0A317T3H6"/>
<proteinExistence type="predicted"/>
<comment type="caution">
    <text evidence="1">The sequence shown here is derived from an EMBL/GenBank/DDBJ whole genome shotgun (WGS) entry which is preliminary data.</text>
</comment>
<accession>A0A317T3H6</accession>
<organism evidence="1 2">
    <name type="scientific">Tuber magnatum</name>
    <name type="common">white Piedmont truffle</name>
    <dbReference type="NCBI Taxonomy" id="42249"/>
    <lineage>
        <taxon>Eukaryota</taxon>
        <taxon>Fungi</taxon>
        <taxon>Dikarya</taxon>
        <taxon>Ascomycota</taxon>
        <taxon>Pezizomycotina</taxon>
        <taxon>Pezizomycetes</taxon>
        <taxon>Pezizales</taxon>
        <taxon>Tuberaceae</taxon>
        <taxon>Tuber</taxon>
    </lineage>
</organism>
<reference evidence="1 2" key="1">
    <citation type="submission" date="2018-03" db="EMBL/GenBank/DDBJ databases">
        <title>Genomes of Pezizomycetes fungi and the evolution of truffles.</title>
        <authorList>
            <person name="Murat C."/>
            <person name="Payen T."/>
            <person name="Noel B."/>
            <person name="Kuo A."/>
            <person name="Martin F.M."/>
        </authorList>
    </citation>
    <scope>NUCLEOTIDE SEQUENCE [LARGE SCALE GENOMIC DNA]</scope>
    <source>
        <strain evidence="1">091103-1</strain>
    </source>
</reference>
<name>A0A317T3H6_9PEZI</name>
<protein>
    <submittedName>
        <fullName evidence="1">Uncharacterized protein</fullName>
    </submittedName>
</protein>
<evidence type="ECO:0000313" key="2">
    <source>
        <dbReference type="Proteomes" id="UP000246991"/>
    </source>
</evidence>